<dbReference type="InterPro" id="IPR016914">
    <property type="entry name" value="TrmL"/>
</dbReference>
<comment type="catalytic activity">
    <reaction evidence="6">
        <text>cytidine(34) in tRNA + S-adenosyl-L-methionine = 2'-O-methylcytidine(34) in tRNA + S-adenosyl-L-homocysteine + H(+)</text>
        <dbReference type="Rhea" id="RHEA:43084"/>
        <dbReference type="Rhea" id="RHEA-COMP:10331"/>
        <dbReference type="Rhea" id="RHEA-COMP:10332"/>
        <dbReference type="ChEBI" id="CHEBI:15378"/>
        <dbReference type="ChEBI" id="CHEBI:57856"/>
        <dbReference type="ChEBI" id="CHEBI:59789"/>
        <dbReference type="ChEBI" id="CHEBI:74495"/>
        <dbReference type="ChEBI" id="CHEBI:82748"/>
        <dbReference type="EC" id="2.1.1.207"/>
    </reaction>
</comment>
<sequence length="152" mass="16985">MRPAIVLVHPEIPGNTGAVGRTCVALDLELVLIHPLGFVISDARLKRSGLDYWQHIGLSEYPSWDTFMAGRRPRPDQLFLFEEYGAQSFYEPDYPDDALLVFGRETRGLPDSIVSAHPDRLFKLPMVSDKVRSLNLANTVAAAAYQAMRGKL</sequence>
<dbReference type="Gene3D" id="3.40.1280.10">
    <property type="match status" value="1"/>
</dbReference>
<reference evidence="9 10" key="1">
    <citation type="submission" date="2019-12" db="EMBL/GenBank/DDBJ databases">
        <title>Genomic-based taxomic classification of the family Erythrobacteraceae.</title>
        <authorList>
            <person name="Xu L."/>
        </authorList>
    </citation>
    <scope>NUCLEOTIDE SEQUENCE [LARGE SCALE GENOMIC DNA]</scope>
    <source>
        <strain evidence="9 10">M0322</strain>
    </source>
</reference>
<keyword evidence="3 6" id="KW-0808">Transferase</keyword>
<evidence type="ECO:0000259" key="8">
    <source>
        <dbReference type="Pfam" id="PF00588"/>
    </source>
</evidence>
<keyword evidence="1 6" id="KW-0963">Cytoplasm</keyword>
<evidence type="ECO:0000313" key="10">
    <source>
        <dbReference type="Proteomes" id="UP000466966"/>
    </source>
</evidence>
<dbReference type="AlphaFoldDB" id="A0A844YYU9"/>
<evidence type="ECO:0000256" key="4">
    <source>
        <dbReference type="ARBA" id="ARBA00022691"/>
    </source>
</evidence>
<comment type="caution">
    <text evidence="9">The sequence shown here is derived from an EMBL/GenBank/DDBJ whole genome shotgun (WGS) entry which is preliminary data.</text>
</comment>
<keyword evidence="10" id="KW-1185">Reference proteome</keyword>
<dbReference type="GO" id="GO:0005737">
    <property type="term" value="C:cytoplasm"/>
    <property type="evidence" value="ECO:0007669"/>
    <property type="project" value="UniProtKB-SubCell"/>
</dbReference>
<feature type="binding site" evidence="6 7">
    <location>
        <position position="133"/>
    </location>
    <ligand>
        <name>S-adenosyl-L-methionine</name>
        <dbReference type="ChEBI" id="CHEBI:59789"/>
    </ligand>
</feature>
<evidence type="ECO:0000256" key="1">
    <source>
        <dbReference type="ARBA" id="ARBA00022490"/>
    </source>
</evidence>
<dbReference type="HAMAP" id="MF_01885">
    <property type="entry name" value="tRNA_methyltr_TrmL"/>
    <property type="match status" value="1"/>
</dbReference>
<dbReference type="PANTHER" id="PTHR42971">
    <property type="entry name" value="TRNA (CYTIDINE(34)-2'-O)-METHYLTRANSFERASE"/>
    <property type="match status" value="1"/>
</dbReference>
<comment type="caution">
    <text evidence="6">Lacks conserved residue(s) required for the propagation of feature annotation.</text>
</comment>
<keyword evidence="5 6" id="KW-0819">tRNA processing</keyword>
<comment type="catalytic activity">
    <reaction evidence="6">
        <text>5-carboxymethylaminomethyluridine(34) in tRNA(Leu) + S-adenosyl-L-methionine = 5-carboxymethylaminomethyl-2'-O-methyluridine(34) in tRNA(Leu) + S-adenosyl-L-homocysteine + H(+)</text>
        <dbReference type="Rhea" id="RHEA:43088"/>
        <dbReference type="Rhea" id="RHEA-COMP:10333"/>
        <dbReference type="Rhea" id="RHEA-COMP:10334"/>
        <dbReference type="ChEBI" id="CHEBI:15378"/>
        <dbReference type="ChEBI" id="CHEBI:57856"/>
        <dbReference type="ChEBI" id="CHEBI:59789"/>
        <dbReference type="ChEBI" id="CHEBI:74508"/>
        <dbReference type="ChEBI" id="CHEBI:74511"/>
        <dbReference type="EC" id="2.1.1.207"/>
    </reaction>
</comment>
<comment type="function">
    <text evidence="6">Methylates the ribose at the nucleotide 34 wobble position in the two leucyl isoacceptors tRNA(Leu)(CmAA) and tRNA(Leu)(cmnm5UmAA). Catalyzes the methyl transfer from S-adenosyl-L-methionine to the 2'-OH of the wobble nucleotide.</text>
</comment>
<feature type="domain" description="tRNA/rRNA methyltransferase SpoU type" evidence="8">
    <location>
        <begin position="4"/>
        <end position="145"/>
    </location>
</feature>
<dbReference type="PIRSF" id="PIRSF029256">
    <property type="entry name" value="SpoU_TrmH_prd"/>
    <property type="match status" value="1"/>
</dbReference>
<evidence type="ECO:0000256" key="2">
    <source>
        <dbReference type="ARBA" id="ARBA00022603"/>
    </source>
</evidence>
<dbReference type="OrthoDB" id="9789043at2"/>
<dbReference type="CDD" id="cd18094">
    <property type="entry name" value="SpoU-like_TrmL"/>
    <property type="match status" value="1"/>
</dbReference>
<dbReference type="InterPro" id="IPR029026">
    <property type="entry name" value="tRNA_m1G_MTases_N"/>
</dbReference>
<dbReference type="GO" id="GO:0003723">
    <property type="term" value="F:RNA binding"/>
    <property type="evidence" value="ECO:0007669"/>
    <property type="project" value="InterPro"/>
</dbReference>
<evidence type="ECO:0000256" key="5">
    <source>
        <dbReference type="ARBA" id="ARBA00022694"/>
    </source>
</evidence>
<dbReference type="GO" id="GO:0008175">
    <property type="term" value="F:tRNA methyltransferase activity"/>
    <property type="evidence" value="ECO:0007669"/>
    <property type="project" value="UniProtKB-UniRule"/>
</dbReference>
<dbReference type="GO" id="GO:0008757">
    <property type="term" value="F:S-adenosylmethionine-dependent methyltransferase activity"/>
    <property type="evidence" value="ECO:0007669"/>
    <property type="project" value="UniProtKB-UniRule"/>
</dbReference>
<dbReference type="GO" id="GO:0002130">
    <property type="term" value="P:wobble position ribose methylation"/>
    <property type="evidence" value="ECO:0007669"/>
    <property type="project" value="TreeGrafter"/>
</dbReference>
<dbReference type="RefSeq" id="WP_160772670.1">
    <property type="nucleotide sequence ID" value="NZ_WTYV01000006.1"/>
</dbReference>
<dbReference type="EMBL" id="WTYV01000006">
    <property type="protein sequence ID" value="MXO72729.1"/>
    <property type="molecule type" value="Genomic_DNA"/>
</dbReference>
<feature type="binding site" evidence="6 7">
    <location>
        <position position="124"/>
    </location>
    <ligand>
        <name>S-adenosyl-L-methionine</name>
        <dbReference type="ChEBI" id="CHEBI:59789"/>
    </ligand>
</feature>
<evidence type="ECO:0000313" key="9">
    <source>
        <dbReference type="EMBL" id="MXO72729.1"/>
    </source>
</evidence>
<name>A0A844YYU9_9SPHN</name>
<evidence type="ECO:0000256" key="7">
    <source>
        <dbReference type="PIRSR" id="PIRSR029256-1"/>
    </source>
</evidence>
<evidence type="ECO:0000256" key="3">
    <source>
        <dbReference type="ARBA" id="ARBA00022679"/>
    </source>
</evidence>
<dbReference type="Pfam" id="PF00588">
    <property type="entry name" value="SpoU_methylase"/>
    <property type="match status" value="1"/>
</dbReference>
<organism evidence="9 10">
    <name type="scientific">Alteraurantiacibacter buctensis</name>
    <dbReference type="NCBI Taxonomy" id="1503981"/>
    <lineage>
        <taxon>Bacteria</taxon>
        <taxon>Pseudomonadati</taxon>
        <taxon>Pseudomonadota</taxon>
        <taxon>Alphaproteobacteria</taxon>
        <taxon>Sphingomonadales</taxon>
        <taxon>Erythrobacteraceae</taxon>
        <taxon>Alteraurantiacibacter</taxon>
    </lineage>
</organism>
<comment type="subunit">
    <text evidence="6">Homodimer.</text>
</comment>
<dbReference type="InterPro" id="IPR029028">
    <property type="entry name" value="Alpha/beta_knot_MTases"/>
</dbReference>
<gene>
    <name evidence="6" type="primary">trmL</name>
    <name evidence="9" type="ORF">GRI99_13935</name>
</gene>
<evidence type="ECO:0000256" key="6">
    <source>
        <dbReference type="HAMAP-Rule" id="MF_01885"/>
    </source>
</evidence>
<protein>
    <recommendedName>
        <fullName evidence="6">tRNA (cytidine(34)-2'-O)-methyltransferase</fullName>
        <ecNumber evidence="6">2.1.1.207</ecNumber>
    </recommendedName>
    <alternativeName>
        <fullName evidence="6">tRNA (cytidine/uridine-2'-O-)-methyltransferase TrmL</fullName>
    </alternativeName>
</protein>
<accession>A0A844YYU9</accession>
<dbReference type="Proteomes" id="UP000466966">
    <property type="component" value="Unassembled WGS sequence"/>
</dbReference>
<feature type="binding site" evidence="6 7">
    <location>
        <position position="103"/>
    </location>
    <ligand>
        <name>S-adenosyl-L-methionine</name>
        <dbReference type="ChEBI" id="CHEBI:59789"/>
    </ligand>
</feature>
<dbReference type="InterPro" id="IPR001537">
    <property type="entry name" value="SpoU_MeTrfase"/>
</dbReference>
<dbReference type="SUPFAM" id="SSF75217">
    <property type="entry name" value="alpha/beta knot"/>
    <property type="match status" value="1"/>
</dbReference>
<comment type="subcellular location">
    <subcellularLocation>
        <location evidence="6">Cytoplasm</location>
    </subcellularLocation>
</comment>
<dbReference type="PANTHER" id="PTHR42971:SF1">
    <property type="entry name" value="TRNA (CYTIDINE(34)-2'-O)-METHYLTRANSFERASE"/>
    <property type="match status" value="1"/>
</dbReference>
<keyword evidence="4 6" id="KW-0949">S-adenosyl-L-methionine</keyword>
<keyword evidence="2 6" id="KW-0489">Methyltransferase</keyword>
<proteinExistence type="inferred from homology"/>
<comment type="similarity">
    <text evidence="6">Belongs to the class IV-like SAM-binding methyltransferase superfamily. RNA methyltransferase TrmH family. TrmL subfamily.</text>
</comment>
<dbReference type="EC" id="2.1.1.207" evidence="6"/>